<feature type="transmembrane region" description="Helical" evidence="8">
    <location>
        <begin position="526"/>
        <end position="545"/>
    </location>
</feature>
<keyword evidence="8" id="KW-0812">Transmembrane</keyword>
<dbReference type="InterPro" id="IPR045865">
    <property type="entry name" value="ACT-like_dom_sf"/>
</dbReference>
<dbReference type="PROSITE" id="PS51671">
    <property type="entry name" value="ACT"/>
    <property type="match status" value="1"/>
</dbReference>
<feature type="domain" description="Prephenate dehydratase" evidence="9">
    <location>
        <begin position="6"/>
        <end position="198"/>
    </location>
</feature>
<keyword evidence="8" id="KW-1133">Transmembrane helix</keyword>
<evidence type="ECO:0000259" key="9">
    <source>
        <dbReference type="PROSITE" id="PS51171"/>
    </source>
</evidence>
<dbReference type="PROSITE" id="PS51171">
    <property type="entry name" value="PREPHENATE_DEHYDR_3"/>
    <property type="match status" value="1"/>
</dbReference>
<proteinExistence type="predicted"/>
<dbReference type="InterPro" id="IPR002912">
    <property type="entry name" value="ACT_dom"/>
</dbReference>
<dbReference type="Gene3D" id="3.40.190.10">
    <property type="entry name" value="Periplasmic binding protein-like II"/>
    <property type="match status" value="2"/>
</dbReference>
<dbReference type="InterPro" id="IPR046529">
    <property type="entry name" value="DUF6594"/>
</dbReference>
<keyword evidence="8" id="KW-0472">Membrane</keyword>
<gene>
    <name evidence="11" type="ORF">TCE0_038r12287</name>
</gene>
<dbReference type="FunFam" id="3.40.190.10:FF:000034">
    <property type="entry name" value="Chorismate mutase/prephenate dehydratase"/>
    <property type="match status" value="1"/>
</dbReference>
<evidence type="ECO:0000256" key="4">
    <source>
        <dbReference type="ARBA" id="ARBA00023141"/>
    </source>
</evidence>
<dbReference type="PANTHER" id="PTHR21022">
    <property type="entry name" value="PREPHENATE DEHYDRATASE P PROTEIN"/>
    <property type="match status" value="1"/>
</dbReference>
<comment type="catalytic activity">
    <reaction evidence="7">
        <text>prephenate + H(+) = 3-phenylpyruvate + CO2 + H2O</text>
        <dbReference type="Rhea" id="RHEA:21648"/>
        <dbReference type="ChEBI" id="CHEBI:15377"/>
        <dbReference type="ChEBI" id="CHEBI:15378"/>
        <dbReference type="ChEBI" id="CHEBI:16526"/>
        <dbReference type="ChEBI" id="CHEBI:18005"/>
        <dbReference type="ChEBI" id="CHEBI:29934"/>
        <dbReference type="EC" id="4.2.1.51"/>
    </reaction>
</comment>
<dbReference type="Gene3D" id="3.30.70.260">
    <property type="match status" value="1"/>
</dbReference>
<dbReference type="Proteomes" id="UP000053095">
    <property type="component" value="Unassembled WGS sequence"/>
</dbReference>
<dbReference type="Pfam" id="PF00800">
    <property type="entry name" value="PDT"/>
    <property type="match status" value="1"/>
</dbReference>
<organism evidence="11 12">
    <name type="scientific">Talaromyces pinophilus</name>
    <name type="common">Penicillium pinophilum</name>
    <dbReference type="NCBI Taxonomy" id="128442"/>
    <lineage>
        <taxon>Eukaryota</taxon>
        <taxon>Fungi</taxon>
        <taxon>Dikarya</taxon>
        <taxon>Ascomycota</taxon>
        <taxon>Pezizomycotina</taxon>
        <taxon>Eurotiomycetes</taxon>
        <taxon>Eurotiomycetidae</taxon>
        <taxon>Eurotiales</taxon>
        <taxon>Trichocomaceae</taxon>
        <taxon>Talaromyces</taxon>
        <taxon>Talaromyces sect. Talaromyces</taxon>
    </lineage>
</organism>
<dbReference type="GO" id="GO:0009094">
    <property type="term" value="P:L-phenylalanine biosynthetic process"/>
    <property type="evidence" value="ECO:0007669"/>
    <property type="project" value="UniProtKB-KW"/>
</dbReference>
<keyword evidence="4" id="KW-0057">Aromatic amino acid biosynthesis</keyword>
<sequence length="559" mass="62237">MKDSIKVTFLGPLASFSHQAAIDSFGKSDSVTLFASISFAEAFSAIQNNNADYAVIPIENSTNGSVVQTLDLLADRQGLNKDVTVCADYFLTVQHCLIIGAKPSNDNKEDSFKSINKLYTHPQAWGQCENFLGQHFRGIERQDVSSTSKAVEIVAKETSGQEAAIASKLAAEFHGALVLQEHIEDRSDNTTRFLILRNRTSERSSNIDSFLKTAAAVGDIERQKKKRKSLISFTIEHSAPGALADALSVFKKHGLNLTSINSRPSLIRPWQYIFFVECEHVPTANDETTVHLAGNIPHITPTYRKEGFADVARWISLDPDNETFIYRRFNQLGARNLLYLQSKLLAIEKQLDELDKNDALSDDMTLKDSARTWEILMDLYDDGNTDAKARMDLIVKLRAKLKEYHETMLLQSEILRLKRPHQRALDAYRHWFQKPYPVLGGQAKTSLDDASDLTVLNMSPETDYLSTFLRLHWPARPELSRDGLQNIGVFNESSISRAVALITIFVAAIVLIGPITSLYYVTNDAAKIGLVTGFTALFALSVGLMTNARRAEIFGATAA</sequence>
<evidence type="ECO:0000256" key="2">
    <source>
        <dbReference type="ARBA" id="ARBA00013147"/>
    </source>
</evidence>
<evidence type="ECO:0000313" key="12">
    <source>
        <dbReference type="Proteomes" id="UP000053095"/>
    </source>
</evidence>
<name>A0A0B8N108_TALPI</name>
<protein>
    <recommendedName>
        <fullName evidence="2">prephenate dehydratase</fullName>
        <ecNumber evidence="2">4.2.1.51</ecNumber>
    </recommendedName>
</protein>
<keyword evidence="3" id="KW-0028">Amino-acid biosynthesis</keyword>
<evidence type="ECO:0000256" key="6">
    <source>
        <dbReference type="ARBA" id="ARBA00023239"/>
    </source>
</evidence>
<dbReference type="Pfam" id="PF01842">
    <property type="entry name" value="ACT"/>
    <property type="match status" value="1"/>
</dbReference>
<evidence type="ECO:0000256" key="1">
    <source>
        <dbReference type="ARBA" id="ARBA00004741"/>
    </source>
</evidence>
<keyword evidence="6" id="KW-0456">Lyase</keyword>
<comment type="pathway">
    <text evidence="1">Amino-acid biosynthesis; L-phenylalanine biosynthesis; phenylpyruvate from prephenate: step 1/1.</text>
</comment>
<dbReference type="InterPro" id="IPR001086">
    <property type="entry name" value="Preph_deHydtase"/>
</dbReference>
<dbReference type="GO" id="GO:0004664">
    <property type="term" value="F:prephenate dehydratase activity"/>
    <property type="evidence" value="ECO:0007669"/>
    <property type="project" value="UniProtKB-EC"/>
</dbReference>
<evidence type="ECO:0000313" key="11">
    <source>
        <dbReference type="EMBL" id="GAM40159.1"/>
    </source>
</evidence>
<reference evidence="12" key="1">
    <citation type="journal article" date="2015" name="Genome Announc.">
        <title>Draft genome sequence of Talaromyces cellulolyticus strain Y-94, a source of lignocellulosic biomass-degrading enzymes.</title>
        <authorList>
            <person name="Fujii T."/>
            <person name="Koike H."/>
            <person name="Sawayama S."/>
            <person name="Yano S."/>
            <person name="Inoue H."/>
        </authorList>
    </citation>
    <scope>NUCLEOTIDE SEQUENCE [LARGE SCALE GENOMIC DNA]</scope>
    <source>
        <strain evidence="12">Y-94</strain>
    </source>
</reference>
<evidence type="ECO:0000256" key="7">
    <source>
        <dbReference type="ARBA" id="ARBA00047848"/>
    </source>
</evidence>
<dbReference type="AlphaFoldDB" id="A0A0B8N108"/>
<keyword evidence="12" id="KW-1185">Reference proteome</keyword>
<dbReference type="Pfam" id="PF20237">
    <property type="entry name" value="DUF6594"/>
    <property type="match status" value="1"/>
</dbReference>
<evidence type="ECO:0000259" key="10">
    <source>
        <dbReference type="PROSITE" id="PS51671"/>
    </source>
</evidence>
<dbReference type="CDD" id="cd04905">
    <property type="entry name" value="ACT_CM-PDT"/>
    <property type="match status" value="1"/>
</dbReference>
<dbReference type="SUPFAM" id="SSF55021">
    <property type="entry name" value="ACT-like"/>
    <property type="match status" value="1"/>
</dbReference>
<feature type="domain" description="ACT" evidence="10">
    <location>
        <begin position="231"/>
        <end position="304"/>
    </location>
</feature>
<dbReference type="SUPFAM" id="SSF53850">
    <property type="entry name" value="Periplasmic binding protein-like II"/>
    <property type="match status" value="1"/>
</dbReference>
<dbReference type="CDD" id="cd13532">
    <property type="entry name" value="PBP2_PDT_like"/>
    <property type="match status" value="1"/>
</dbReference>
<dbReference type="GO" id="GO:0005737">
    <property type="term" value="C:cytoplasm"/>
    <property type="evidence" value="ECO:0007669"/>
    <property type="project" value="TreeGrafter"/>
</dbReference>
<keyword evidence="5" id="KW-0584">Phenylalanine biosynthesis</keyword>
<evidence type="ECO:0000256" key="5">
    <source>
        <dbReference type="ARBA" id="ARBA00023222"/>
    </source>
</evidence>
<feature type="transmembrane region" description="Helical" evidence="8">
    <location>
        <begin position="498"/>
        <end position="520"/>
    </location>
</feature>
<dbReference type="EC" id="4.2.1.51" evidence="2"/>
<dbReference type="EMBL" id="DF933834">
    <property type="protein sequence ID" value="GAM40159.1"/>
    <property type="molecule type" value="Genomic_DNA"/>
</dbReference>
<dbReference type="PANTHER" id="PTHR21022:SF19">
    <property type="entry name" value="PREPHENATE DEHYDRATASE-RELATED"/>
    <property type="match status" value="1"/>
</dbReference>
<evidence type="ECO:0000256" key="3">
    <source>
        <dbReference type="ARBA" id="ARBA00022605"/>
    </source>
</evidence>
<accession>A0A0B8N108</accession>
<evidence type="ECO:0000256" key="8">
    <source>
        <dbReference type="SAM" id="Phobius"/>
    </source>
</evidence>